<name>A0ABN7W5T8_GIGMA</name>
<protein>
    <submittedName>
        <fullName evidence="2">6709_t:CDS:1</fullName>
    </submittedName>
</protein>
<feature type="compositionally biased region" description="Basic and acidic residues" evidence="1">
    <location>
        <begin position="79"/>
        <end position="97"/>
    </location>
</feature>
<evidence type="ECO:0000313" key="2">
    <source>
        <dbReference type="EMBL" id="CAG8815973.1"/>
    </source>
</evidence>
<gene>
    <name evidence="2" type="ORF">GMARGA_LOCUS26419</name>
</gene>
<dbReference type="Proteomes" id="UP000789901">
    <property type="component" value="Unassembled WGS sequence"/>
</dbReference>
<reference evidence="2 3" key="1">
    <citation type="submission" date="2021-06" db="EMBL/GenBank/DDBJ databases">
        <authorList>
            <person name="Kallberg Y."/>
            <person name="Tangrot J."/>
            <person name="Rosling A."/>
        </authorList>
    </citation>
    <scope>NUCLEOTIDE SEQUENCE [LARGE SCALE GENOMIC DNA]</scope>
    <source>
        <strain evidence="2 3">120-4 pot B 10/14</strain>
    </source>
</reference>
<evidence type="ECO:0000313" key="3">
    <source>
        <dbReference type="Proteomes" id="UP000789901"/>
    </source>
</evidence>
<feature type="region of interest" description="Disordered" evidence="1">
    <location>
        <begin position="70"/>
        <end position="109"/>
    </location>
</feature>
<keyword evidence="3" id="KW-1185">Reference proteome</keyword>
<accession>A0ABN7W5T8</accession>
<feature type="non-terminal residue" evidence="2">
    <location>
        <position position="109"/>
    </location>
</feature>
<sequence length="109" mass="12460">MQSTILDVATTFSFNDYDYDITNISSHSSAYEYNNSANISLSPYFSIYESNDSALSFYVNAHNISNTFAKSDFEVQPEDINHKNYDNEEGNEYKGDNEEGNEYEGDNKE</sequence>
<dbReference type="EMBL" id="CAJVQB010030734">
    <property type="protein sequence ID" value="CAG8815973.1"/>
    <property type="molecule type" value="Genomic_DNA"/>
</dbReference>
<proteinExistence type="predicted"/>
<comment type="caution">
    <text evidence="2">The sequence shown here is derived from an EMBL/GenBank/DDBJ whole genome shotgun (WGS) entry which is preliminary data.</text>
</comment>
<evidence type="ECO:0000256" key="1">
    <source>
        <dbReference type="SAM" id="MobiDB-lite"/>
    </source>
</evidence>
<organism evidence="2 3">
    <name type="scientific">Gigaspora margarita</name>
    <dbReference type="NCBI Taxonomy" id="4874"/>
    <lineage>
        <taxon>Eukaryota</taxon>
        <taxon>Fungi</taxon>
        <taxon>Fungi incertae sedis</taxon>
        <taxon>Mucoromycota</taxon>
        <taxon>Glomeromycotina</taxon>
        <taxon>Glomeromycetes</taxon>
        <taxon>Diversisporales</taxon>
        <taxon>Gigasporaceae</taxon>
        <taxon>Gigaspora</taxon>
    </lineage>
</organism>
<feature type="compositionally biased region" description="Acidic residues" evidence="1">
    <location>
        <begin position="98"/>
        <end position="109"/>
    </location>
</feature>